<reference evidence="2" key="1">
    <citation type="journal article" date="2019" name="Environ. Microbiol.">
        <title>Fungal ecological strategies reflected in gene transcription - a case study of two litter decomposers.</title>
        <authorList>
            <person name="Barbi F."/>
            <person name="Kohler A."/>
            <person name="Barry K."/>
            <person name="Baskaran P."/>
            <person name="Daum C."/>
            <person name="Fauchery L."/>
            <person name="Ihrmark K."/>
            <person name="Kuo A."/>
            <person name="LaButti K."/>
            <person name="Lipzen A."/>
            <person name="Morin E."/>
            <person name="Grigoriev I.V."/>
            <person name="Henrissat B."/>
            <person name="Lindahl B."/>
            <person name="Martin F."/>
        </authorList>
    </citation>
    <scope>NUCLEOTIDE SEQUENCE</scope>
    <source>
        <strain evidence="2">JB14</strain>
    </source>
</reference>
<organism evidence="2 3">
    <name type="scientific">Gymnopus androsaceus JB14</name>
    <dbReference type="NCBI Taxonomy" id="1447944"/>
    <lineage>
        <taxon>Eukaryota</taxon>
        <taxon>Fungi</taxon>
        <taxon>Dikarya</taxon>
        <taxon>Basidiomycota</taxon>
        <taxon>Agaricomycotina</taxon>
        <taxon>Agaricomycetes</taxon>
        <taxon>Agaricomycetidae</taxon>
        <taxon>Agaricales</taxon>
        <taxon>Marasmiineae</taxon>
        <taxon>Omphalotaceae</taxon>
        <taxon>Gymnopus</taxon>
    </lineage>
</organism>
<evidence type="ECO:0000313" key="2">
    <source>
        <dbReference type="EMBL" id="KAE9386065.1"/>
    </source>
</evidence>
<feature type="region of interest" description="Disordered" evidence="1">
    <location>
        <begin position="412"/>
        <end position="470"/>
    </location>
</feature>
<dbReference type="Proteomes" id="UP000799118">
    <property type="component" value="Unassembled WGS sequence"/>
</dbReference>
<name>A0A6A4GLB6_9AGAR</name>
<accession>A0A6A4GLB6</accession>
<feature type="compositionally biased region" description="Basic and acidic residues" evidence="1">
    <location>
        <begin position="447"/>
        <end position="459"/>
    </location>
</feature>
<feature type="compositionally biased region" description="Low complexity" evidence="1">
    <location>
        <begin position="431"/>
        <end position="445"/>
    </location>
</feature>
<protein>
    <submittedName>
        <fullName evidence="2">Uncharacterized protein</fullName>
    </submittedName>
</protein>
<feature type="compositionally biased region" description="Polar residues" evidence="1">
    <location>
        <begin position="49"/>
        <end position="66"/>
    </location>
</feature>
<feature type="compositionally biased region" description="Basic residues" evidence="1">
    <location>
        <begin position="419"/>
        <end position="430"/>
    </location>
</feature>
<feature type="region of interest" description="Disordered" evidence="1">
    <location>
        <begin position="1"/>
        <end position="83"/>
    </location>
</feature>
<dbReference type="AlphaFoldDB" id="A0A6A4GLB6"/>
<keyword evidence="3" id="KW-1185">Reference proteome</keyword>
<dbReference type="EMBL" id="ML769916">
    <property type="protein sequence ID" value="KAE9386065.1"/>
    <property type="molecule type" value="Genomic_DNA"/>
</dbReference>
<evidence type="ECO:0000256" key="1">
    <source>
        <dbReference type="SAM" id="MobiDB-lite"/>
    </source>
</evidence>
<feature type="compositionally biased region" description="Low complexity" evidence="1">
    <location>
        <begin position="9"/>
        <end position="27"/>
    </location>
</feature>
<sequence>MGKHKNNQKSGSTSTPTATSTASPSEATSKKSSKKSKNASALSNPLKEASSTTPSIDTHNTPLSPENNEEHTKGRKKHGNQGTFHGLQLDYLEKHLREYATITLRGDESKWLSKFADQWFTKWLWHTGEEPEEFAVLGSEAGGIEPANTLSETGNSTTLSDKDRQTLVNRREEHHTQVKANGAKKASPAAAAMDPLQSMLKLLLQMGKGSRCCTEDAKFYMKHKVYKPKVDEVFEHRVKEDTGLGSSDHLDLWVKIARELWEKEDKSIQEAVIAENKEAFERLQNLQERLVEGGGLTWNDLGEEQEEEMHDFLIGYAAAPTASGSSPIAHGIVLHAFGWCTSKECRRAVLYDDVGSARYVVGMFMMFMSNKDPGGNFDDPSKNTGTSTHTTGSAMAINKILSDGSLLSMPSEDMTKVQVKNKVRSKKWKKGSTSSKSQKQQVQSQGDTKRDNSESEAKSISDPTVEANPSHMLVHSALPQRKSGGLEPAMPLPGGPQVMGPMLLPSKLAINYMQRVMTNRER</sequence>
<evidence type="ECO:0000313" key="3">
    <source>
        <dbReference type="Proteomes" id="UP000799118"/>
    </source>
</evidence>
<gene>
    <name evidence="2" type="ORF">BT96DRAFT_1006446</name>
</gene>
<proteinExistence type="predicted"/>